<reference evidence="2 3" key="1">
    <citation type="submission" date="2015-09" db="EMBL/GenBank/DDBJ databases">
        <authorList>
            <consortium name="Pathogen Informatics"/>
        </authorList>
    </citation>
    <scope>NUCLEOTIDE SEQUENCE [LARGE SCALE GENOMIC DNA]</scope>
    <source>
        <strain evidence="2 3">2789STDY5608851</strain>
    </source>
</reference>
<feature type="transmembrane region" description="Helical" evidence="1">
    <location>
        <begin position="21"/>
        <end position="41"/>
    </location>
</feature>
<evidence type="ECO:0000313" key="3">
    <source>
        <dbReference type="Proteomes" id="UP000095380"/>
    </source>
</evidence>
<proteinExistence type="predicted"/>
<keyword evidence="1" id="KW-1133">Transmembrane helix</keyword>
<sequence>MKRRGPRTKWQRIIRETIFEVLIGAAIGLAFDAMLFIWLLVR</sequence>
<dbReference type="AlphaFoldDB" id="A0A173Z9Q5"/>
<protein>
    <submittedName>
        <fullName evidence="2">Uncharacterized protein</fullName>
    </submittedName>
</protein>
<dbReference type="RefSeq" id="WP_274600821.1">
    <property type="nucleotide sequence ID" value="NZ_CYYM01000003.1"/>
</dbReference>
<organism evidence="2 3">
    <name type="scientific">Dorea longicatena</name>
    <dbReference type="NCBI Taxonomy" id="88431"/>
    <lineage>
        <taxon>Bacteria</taxon>
        <taxon>Bacillati</taxon>
        <taxon>Bacillota</taxon>
        <taxon>Clostridia</taxon>
        <taxon>Lachnospirales</taxon>
        <taxon>Lachnospiraceae</taxon>
        <taxon>Dorea</taxon>
    </lineage>
</organism>
<gene>
    <name evidence="2" type="ORF">ERS852408_00817</name>
</gene>
<dbReference type="EMBL" id="CYYM01000003">
    <property type="protein sequence ID" value="CUN72647.1"/>
    <property type="molecule type" value="Genomic_DNA"/>
</dbReference>
<accession>A0A173Z9Q5</accession>
<keyword evidence="1" id="KW-0812">Transmembrane</keyword>
<dbReference type="Proteomes" id="UP000095380">
    <property type="component" value="Unassembled WGS sequence"/>
</dbReference>
<evidence type="ECO:0000256" key="1">
    <source>
        <dbReference type="SAM" id="Phobius"/>
    </source>
</evidence>
<keyword evidence="1" id="KW-0472">Membrane</keyword>
<name>A0A173Z9Q5_9FIRM</name>
<evidence type="ECO:0000313" key="2">
    <source>
        <dbReference type="EMBL" id="CUN72647.1"/>
    </source>
</evidence>